<proteinExistence type="inferred from homology"/>
<dbReference type="EMBL" id="CP076448">
    <property type="protein sequence ID" value="QXM24094.1"/>
    <property type="molecule type" value="Genomic_DNA"/>
</dbReference>
<dbReference type="GO" id="GO:0006629">
    <property type="term" value="P:lipid metabolic process"/>
    <property type="evidence" value="ECO:0007669"/>
    <property type="project" value="UniProtKB-KW"/>
</dbReference>
<evidence type="ECO:0000313" key="6">
    <source>
        <dbReference type="EMBL" id="QXM24094.1"/>
    </source>
</evidence>
<evidence type="ECO:0000256" key="1">
    <source>
        <dbReference type="ARBA" id="ARBA00010815"/>
    </source>
</evidence>
<reference evidence="6" key="1">
    <citation type="submission" date="2021-06" db="EMBL/GenBank/DDBJ databases">
        <title>Elioraea tepida, sp. nov., a moderately thermophilic aerobic anoxygenic phototrophic bacterium isolated from an alkaline siliceous hot spring mat community in Yellowstone National Park, WY, USA.</title>
        <authorList>
            <person name="Saini M.K."/>
            <person name="Yoshida S."/>
            <person name="Sebastian A."/>
            <person name="Hirose S."/>
            <person name="Hara E."/>
            <person name="Tamaki H."/>
            <person name="Soulier N.T."/>
            <person name="Albert I."/>
            <person name="Hanada S."/>
            <person name="Bryant D.A."/>
            <person name="Tank M."/>
        </authorList>
    </citation>
    <scope>NUCLEOTIDE SEQUENCE</scope>
    <source>
        <strain evidence="6">MS-P2</strain>
    </source>
</reference>
<dbReference type="KEGG" id="elio:KO353_12520"/>
<keyword evidence="5" id="KW-0443">Lipid metabolism</keyword>
<keyword evidence="4" id="KW-0949">S-adenosyl-L-methionine</keyword>
<dbReference type="InterPro" id="IPR003333">
    <property type="entry name" value="CMAS"/>
</dbReference>
<dbReference type="PANTHER" id="PTHR43667:SF1">
    <property type="entry name" value="CYCLOPROPANE-FATTY-ACYL-PHOSPHOLIPID SYNTHASE"/>
    <property type="match status" value="1"/>
</dbReference>
<evidence type="ECO:0000256" key="5">
    <source>
        <dbReference type="ARBA" id="ARBA00023098"/>
    </source>
</evidence>
<evidence type="ECO:0000256" key="2">
    <source>
        <dbReference type="ARBA" id="ARBA00022603"/>
    </source>
</evidence>
<dbReference type="GO" id="GO:0032259">
    <property type="term" value="P:methylation"/>
    <property type="evidence" value="ECO:0007669"/>
    <property type="project" value="UniProtKB-KW"/>
</dbReference>
<evidence type="ECO:0000256" key="4">
    <source>
        <dbReference type="ARBA" id="ARBA00022691"/>
    </source>
</evidence>
<keyword evidence="7" id="KW-1185">Reference proteome</keyword>
<dbReference type="Pfam" id="PF02353">
    <property type="entry name" value="CMAS"/>
    <property type="match status" value="1"/>
</dbReference>
<name>A0A975U1U5_9PROT</name>
<gene>
    <name evidence="6" type="ORF">KO353_12520</name>
</gene>
<sequence>MSEARLLEAAREIARIVADVAPSAVSVRLWNGERLPLGREADGAVAVAVNSPVALARLLRRPRLRTVVELIAAGDLDIEGGTLLDLAARRGSARTKGLWRRLPKRRLLAAAWPFLMLRGAAAPSHAYAGATAERAGRGRDDGALVRFHYDLSNAFYALFLDPLMQYSCAYFPQWEAGLEEAQEAKLEMICRKLRLSPGERLLDIGCGWGGLVCHAAARHGVLAHGVTLSEKQVEGAKARIAAMGLEDRVTVELKDWRALLPDHAGRFDKIASVGMFEHVGLANAPAYFAGVRELLRPRGIYLHHAITRPAKKDERTFRRKNPEYRAIIDYVFPGGELDHIGNTVASLERAGFEVHDVEGWREHYARTTRLWTERLAARRAEAEAEVGAARVRLWLLYLAGVSLAFERDTALIFQTVATKRSRGPSGLPPTRADLYH</sequence>
<keyword evidence="2 6" id="KW-0489">Methyltransferase</keyword>
<organism evidence="6 7">
    <name type="scientific">Elioraea tepida</name>
    <dbReference type="NCBI Taxonomy" id="2843330"/>
    <lineage>
        <taxon>Bacteria</taxon>
        <taxon>Pseudomonadati</taxon>
        <taxon>Pseudomonadota</taxon>
        <taxon>Alphaproteobacteria</taxon>
        <taxon>Acetobacterales</taxon>
        <taxon>Elioraeaceae</taxon>
        <taxon>Elioraea</taxon>
    </lineage>
</organism>
<dbReference type="CDD" id="cd02440">
    <property type="entry name" value="AdoMet_MTases"/>
    <property type="match status" value="1"/>
</dbReference>
<protein>
    <submittedName>
        <fullName evidence="6">Class I SAM-dependent methyltransferase</fullName>
    </submittedName>
</protein>
<dbReference type="RefSeq" id="WP_218285059.1">
    <property type="nucleotide sequence ID" value="NZ_CP076448.1"/>
</dbReference>
<dbReference type="Proteomes" id="UP000694001">
    <property type="component" value="Chromosome"/>
</dbReference>
<dbReference type="GO" id="GO:0008168">
    <property type="term" value="F:methyltransferase activity"/>
    <property type="evidence" value="ECO:0007669"/>
    <property type="project" value="UniProtKB-KW"/>
</dbReference>
<dbReference type="PIRSF" id="PIRSF003085">
    <property type="entry name" value="CMAS"/>
    <property type="match status" value="1"/>
</dbReference>
<evidence type="ECO:0000256" key="3">
    <source>
        <dbReference type="ARBA" id="ARBA00022679"/>
    </source>
</evidence>
<dbReference type="PANTHER" id="PTHR43667">
    <property type="entry name" value="CYCLOPROPANE-FATTY-ACYL-PHOSPHOLIPID SYNTHASE"/>
    <property type="match status" value="1"/>
</dbReference>
<dbReference type="InterPro" id="IPR050723">
    <property type="entry name" value="CFA/CMAS"/>
</dbReference>
<dbReference type="AlphaFoldDB" id="A0A975U1U5"/>
<keyword evidence="3" id="KW-0808">Transferase</keyword>
<evidence type="ECO:0000313" key="7">
    <source>
        <dbReference type="Proteomes" id="UP000694001"/>
    </source>
</evidence>
<accession>A0A975U1U5</accession>
<comment type="similarity">
    <text evidence="1">Belongs to the CFA/CMAS family.</text>
</comment>